<feature type="domain" description="EGF-like" evidence="4">
    <location>
        <begin position="1071"/>
        <end position="1112"/>
    </location>
</feature>
<dbReference type="eggNOG" id="KOG3525">
    <property type="taxonomic scope" value="Eukaryota"/>
</dbReference>
<feature type="domain" description="EGF-like" evidence="4">
    <location>
        <begin position="619"/>
        <end position="665"/>
    </location>
</feature>
<dbReference type="KEGG" id="tet:TTHERM_000043859"/>
<dbReference type="InterPro" id="IPR006212">
    <property type="entry name" value="Furin_repeat"/>
</dbReference>
<dbReference type="PANTHER" id="PTHR15332:SF175">
    <property type="entry name" value="PROPROTEIN CONVERTASE SUBTILISIN_KEXIN TYPE 5-LIKE"/>
    <property type="match status" value="1"/>
</dbReference>
<keyword evidence="2" id="KW-1133">Transmembrane helix</keyword>
<evidence type="ECO:0000313" key="5">
    <source>
        <dbReference type="EMBL" id="EWS74596.1"/>
    </source>
</evidence>
<dbReference type="OrthoDB" id="292663at2759"/>
<feature type="chain" id="PRO_5004903721" description="EGF-like domain-containing protein" evidence="3">
    <location>
        <begin position="23"/>
        <end position="1677"/>
    </location>
</feature>
<sequence length="1677" mass="188036">MKKKIITQLVIWLAYLIFEIKADQDELDYYQEALYQNSYSVNDLINEGWSVVDSGNNPLNPKLYLCTDYYLSSFNGKYFTGPYTSDQTPQITFSNLPPHYEYSVYLDFIFLDNMGGGMMVVQDDSPSSNKIVSSVFPDANDVAGTNNRNYCNTGGASFYQFFQKYKHSEDSVSFQFLNQQPGKRYIIGYMQLSLATCHFSCLSCSGPFSTDCTSCPQGQVQGGVCSCGDQGYAYQNSCVTKCPDNLFPNPTTKQCESKPCGPACQKCDTDVTNLCLSCTGGFYLSEGYCVATCPTYATLQGSKCVGPIDNPGVVSGKYISKGLFAPRFSNYEITRMQFTTTGFTLSNPFTTCGGNRVFGGWVTFAQSSIILQIQNIPPHFSIHIEFKYLIVDRTYNFQYYFQLKDSTKETFQNDSSGSDMCGFSSDPELFKSFKKVYTHTTSDAQLTFSTNQSVKFFQSFGIREFIVYVEQCSSNCISCNSTKCLLCASGFYLYNSVCVQTCPSKYFPSDASPASCLNCDATCLECFGDQKDNCTKCNGLDFLQEKKCVSKCSDSYYPVYTPQYVCLKCDPTCFQCTGPSKSECTQCANPYYLTSTKCVFGSKCPIGTYPESAEWKCKDCDPSCITCTGPLDNQCSSCNAYILNGKCFSVCQSGYFGNQDLKMCEKCNQQCQECASTSTNCTKCGDPLYLTGTTCDPNCPVGYYPNASKSGNVCLQCDPKCASCSGPGPSSCKSCNPGEYLTTKSTCEKQCLSNEYQDEQRRVCKPCDKTCATCNGPYYSNCLTCTNPFFRTPGYTCEKTCPTYYYPDSFSQFCKSCHPTCLTCTGQDENLCLKCDLGRYLYNGYCKLACPEQYFENPNTQTCDPCYSNCKTCTGPNDNQCVGCKPGLYFYKNQCLPNCPDGTWANKQSMRCSPCDQTCKTCSGGSVNQCITCNVTRFLMNGQCISSCPDGLFNDIATNTCVNCHPNCKTCFERNENQCETCFPDKFLNIETHICVAKCPSGQFGDQKISSLCQTCHPSCQECFAAGDKGCSACPNNRFFVENSCLTDCTAGYFKVSGNNVCQACFSTCAHCLSPSKSACINCQPGNYFFNNQCSPQCPDGLYGNDINLNCEPCNSSCKTCTNKYTNSCTSCYTDSYLLKGICVPKCPSRYAQIGNGVNKCIECDPSCLTCSISDPTVCLTCAQGWYFLKNKCLQKCPTYYYTNSIDNTCVPCPESCEICSNPNGLEQSCIKWERNLQYTDFIMFWIVLGITIFSIVSMLIGFYLDNIIPDRQKIKIFRGKKYRLNQVAPQPVSSDPELPNAKDPKQKQDDISEFEEPQKRKGSKQLNRIDEIDSFESDPKKNKKIVFSNEEPQDNKIKNSQDPNPEAPFRKSKVTKTGLMSKFEGDIRQKSDAEVLDIIIPKSRVLNINRLLGQQSMQDGPAGPLSLAYIIDDDENKKKRQRQNEDDDSQSSQSRSRHKRENGSVTYSSAMLQNKKIQNNTTVASGWQESTLKGTKEKGRGFLRTFVEFFEVTSILVRYNEELSRPIRVLLVFSKFLFLIWISSPQLNLMAIYIFLSLVAMKMVMNGIRFALIKISYLYYKLSYICFAILVMYVVCNNVYQFYPQLDWISLNQDHNWTFIFVLVTITDFVVIQGLFIAIQYIITRYNTFSLQQTCPQRFLSIFCFDKQMSEFIVTK</sequence>
<feature type="region of interest" description="Disordered" evidence="1">
    <location>
        <begin position="1289"/>
        <end position="1376"/>
    </location>
</feature>
<organism evidence="5 6">
    <name type="scientific">Tetrahymena thermophila (strain SB210)</name>
    <dbReference type="NCBI Taxonomy" id="312017"/>
    <lineage>
        <taxon>Eukaryota</taxon>
        <taxon>Sar</taxon>
        <taxon>Alveolata</taxon>
        <taxon>Ciliophora</taxon>
        <taxon>Intramacronucleata</taxon>
        <taxon>Oligohymenophorea</taxon>
        <taxon>Hymenostomatida</taxon>
        <taxon>Tetrahymenina</taxon>
        <taxon>Tetrahymenidae</taxon>
        <taxon>Tetrahymena</taxon>
    </lineage>
</organism>
<feature type="signal peptide" evidence="3">
    <location>
        <begin position="1"/>
        <end position="22"/>
    </location>
</feature>
<feature type="transmembrane region" description="Helical" evidence="2">
    <location>
        <begin position="1580"/>
        <end position="1601"/>
    </location>
</feature>
<feature type="domain" description="EGF-like" evidence="4">
    <location>
        <begin position="1163"/>
        <end position="1194"/>
    </location>
</feature>
<keyword evidence="2" id="KW-0812">Transmembrane</keyword>
<dbReference type="SUPFAM" id="SSF57184">
    <property type="entry name" value="Growth factor receptor domain"/>
    <property type="match status" value="7"/>
</dbReference>
<dbReference type="InParanoid" id="W7XIF5"/>
<reference evidence="6" key="1">
    <citation type="journal article" date="2006" name="PLoS Biol.">
        <title>Macronuclear genome sequence of the ciliate Tetrahymena thermophila, a model eukaryote.</title>
        <authorList>
            <person name="Eisen J.A."/>
            <person name="Coyne R.S."/>
            <person name="Wu M."/>
            <person name="Wu D."/>
            <person name="Thiagarajan M."/>
            <person name="Wortman J.R."/>
            <person name="Badger J.H."/>
            <person name="Ren Q."/>
            <person name="Amedeo P."/>
            <person name="Jones K.M."/>
            <person name="Tallon L.J."/>
            <person name="Delcher A.L."/>
            <person name="Salzberg S.L."/>
            <person name="Silva J.C."/>
            <person name="Haas B.J."/>
            <person name="Majoros W.H."/>
            <person name="Farzad M."/>
            <person name="Carlton J.M."/>
            <person name="Smith R.K. Jr."/>
            <person name="Garg J."/>
            <person name="Pearlman R.E."/>
            <person name="Karrer K.M."/>
            <person name="Sun L."/>
            <person name="Manning G."/>
            <person name="Elde N.C."/>
            <person name="Turkewitz A.P."/>
            <person name="Asai D.J."/>
            <person name="Wilkes D.E."/>
            <person name="Wang Y."/>
            <person name="Cai H."/>
            <person name="Collins K."/>
            <person name="Stewart B.A."/>
            <person name="Lee S.R."/>
            <person name="Wilamowska K."/>
            <person name="Weinberg Z."/>
            <person name="Ruzzo W.L."/>
            <person name="Wloga D."/>
            <person name="Gaertig J."/>
            <person name="Frankel J."/>
            <person name="Tsao C.-C."/>
            <person name="Gorovsky M.A."/>
            <person name="Keeling P.J."/>
            <person name="Waller R.F."/>
            <person name="Patron N.J."/>
            <person name="Cherry J.M."/>
            <person name="Stover N.A."/>
            <person name="Krieger C.J."/>
            <person name="del Toro C."/>
            <person name="Ryder H.F."/>
            <person name="Williamson S.C."/>
            <person name="Barbeau R.A."/>
            <person name="Hamilton E.P."/>
            <person name="Orias E."/>
        </authorList>
    </citation>
    <scope>NUCLEOTIDE SEQUENCE [LARGE SCALE GENOMIC DNA]</scope>
    <source>
        <strain evidence="6">SB210</strain>
    </source>
</reference>
<evidence type="ECO:0000313" key="6">
    <source>
        <dbReference type="Proteomes" id="UP000009168"/>
    </source>
</evidence>
<name>W7XIF5_TETTS</name>
<feature type="domain" description="EGF-like" evidence="4">
    <location>
        <begin position="673"/>
        <end position="715"/>
    </location>
</feature>
<feature type="domain" description="EGF-like" evidence="4">
    <location>
        <begin position="471"/>
        <end position="499"/>
    </location>
</feature>
<dbReference type="Gene3D" id="2.10.220.10">
    <property type="entry name" value="Hormone Receptor, Insulin-like Growth Factor Receptor 1, Chain A, domain 2"/>
    <property type="match status" value="11"/>
</dbReference>
<feature type="domain" description="EGF-like" evidence="4">
    <location>
        <begin position="770"/>
        <end position="815"/>
    </location>
</feature>
<feature type="domain" description="EGF-like" evidence="4">
    <location>
        <begin position="568"/>
        <end position="599"/>
    </location>
</feature>
<gene>
    <name evidence="5" type="ORF">TTHERM_000043859</name>
</gene>
<feature type="domain" description="EGF-like" evidence="4">
    <location>
        <begin position="203"/>
        <end position="239"/>
    </location>
</feature>
<feature type="domain" description="EGF-like" evidence="4">
    <location>
        <begin position="816"/>
        <end position="847"/>
    </location>
</feature>
<dbReference type="EMBL" id="GG662712">
    <property type="protein sequence ID" value="EWS74596.1"/>
    <property type="molecule type" value="Genomic_DNA"/>
</dbReference>
<keyword evidence="2" id="KW-0472">Membrane</keyword>
<accession>W7XIF5</accession>
<feature type="transmembrane region" description="Helical" evidence="2">
    <location>
        <begin position="1243"/>
        <end position="1265"/>
    </location>
</feature>
<protein>
    <recommendedName>
        <fullName evidence="4">EGF-like domain-containing protein</fullName>
    </recommendedName>
</protein>
<dbReference type="RefSeq" id="XP_012652818.1">
    <property type="nucleotide sequence ID" value="XM_012797364.1"/>
</dbReference>
<dbReference type="PANTHER" id="PTHR15332">
    <property type="entry name" value="PROPROTEIN CONVERTASE SUBTILISIN_KEXIN TYPE 5-LIKE"/>
    <property type="match status" value="1"/>
</dbReference>
<feature type="transmembrane region" description="Helical" evidence="2">
    <location>
        <begin position="1551"/>
        <end position="1573"/>
    </location>
</feature>
<evidence type="ECO:0000259" key="4">
    <source>
        <dbReference type="SMART" id="SM00181"/>
    </source>
</evidence>
<dbReference type="InterPro" id="IPR009030">
    <property type="entry name" value="Growth_fac_rcpt_cys_sf"/>
</dbReference>
<feature type="compositionally biased region" description="Basic and acidic residues" evidence="1">
    <location>
        <begin position="1301"/>
        <end position="1311"/>
    </location>
</feature>
<keyword evidence="6" id="KW-1185">Reference proteome</keyword>
<dbReference type="GeneID" id="24436968"/>
<dbReference type="SMART" id="SM01411">
    <property type="entry name" value="Ephrin_rec_like"/>
    <property type="match status" value="7"/>
</dbReference>
<feature type="domain" description="EGF-like" evidence="4">
    <location>
        <begin position="865"/>
        <end position="896"/>
    </location>
</feature>
<dbReference type="SMART" id="SM00261">
    <property type="entry name" value="FU"/>
    <property type="match status" value="18"/>
</dbReference>
<keyword evidence="3" id="KW-0732">Signal</keyword>
<dbReference type="Proteomes" id="UP000009168">
    <property type="component" value="Unassembled WGS sequence"/>
</dbReference>
<evidence type="ECO:0000256" key="2">
    <source>
        <dbReference type="SAM" id="Phobius"/>
    </source>
</evidence>
<feature type="region of interest" description="Disordered" evidence="1">
    <location>
        <begin position="1436"/>
        <end position="1466"/>
    </location>
</feature>
<dbReference type="CDD" id="cd00064">
    <property type="entry name" value="FU"/>
    <property type="match status" value="16"/>
</dbReference>
<evidence type="ECO:0000256" key="1">
    <source>
        <dbReference type="SAM" id="MobiDB-lite"/>
    </source>
</evidence>
<feature type="transmembrane region" description="Helical" evidence="2">
    <location>
        <begin position="1528"/>
        <end position="1545"/>
    </location>
</feature>
<feature type="domain" description="EGF-like" evidence="4">
    <location>
        <begin position="970"/>
        <end position="1014"/>
    </location>
</feature>
<evidence type="ECO:0000256" key="3">
    <source>
        <dbReference type="SAM" id="SignalP"/>
    </source>
</evidence>
<feature type="domain" description="EGF-like" evidence="4">
    <location>
        <begin position="1113"/>
        <end position="1144"/>
    </location>
</feature>
<dbReference type="SMART" id="SM00181">
    <property type="entry name" value="EGF"/>
    <property type="match status" value="14"/>
</dbReference>
<dbReference type="InterPro" id="IPR000742">
    <property type="entry name" value="EGF"/>
</dbReference>
<proteinExistence type="predicted"/>
<feature type="transmembrane region" description="Helical" evidence="2">
    <location>
        <begin position="1621"/>
        <end position="1644"/>
    </location>
</feature>
<feature type="domain" description="EGF-like" evidence="4">
    <location>
        <begin position="254"/>
        <end position="290"/>
    </location>
</feature>
<feature type="domain" description="EGF-like" evidence="4">
    <location>
        <begin position="716"/>
        <end position="748"/>
    </location>
</feature>